<dbReference type="InterPro" id="IPR038728">
    <property type="entry name" value="YkvI-like"/>
</dbReference>
<dbReference type="EMBL" id="FPBV01000019">
    <property type="protein sequence ID" value="SFV00973.1"/>
    <property type="molecule type" value="Genomic_DNA"/>
</dbReference>
<dbReference type="OrthoDB" id="4424890at2"/>
<feature type="transmembrane region" description="Helical" evidence="1">
    <location>
        <begin position="37"/>
        <end position="57"/>
    </location>
</feature>
<feature type="transmembrane region" description="Helical" evidence="1">
    <location>
        <begin position="219"/>
        <end position="243"/>
    </location>
</feature>
<keyword evidence="1" id="KW-1133">Transmembrane helix</keyword>
<dbReference type="AlphaFoldDB" id="A0A1I7KU40"/>
<feature type="transmembrane region" description="Helical" evidence="1">
    <location>
        <begin position="183"/>
        <end position="207"/>
    </location>
</feature>
<keyword evidence="1" id="KW-0472">Membrane</keyword>
<feature type="transmembrane region" description="Helical" evidence="1">
    <location>
        <begin position="144"/>
        <end position="163"/>
    </location>
</feature>
<keyword evidence="3" id="KW-1185">Reference proteome</keyword>
<proteinExistence type="predicted"/>
<keyword evidence="1" id="KW-0812">Transmembrane</keyword>
<dbReference type="Proteomes" id="UP000183508">
    <property type="component" value="Unassembled WGS sequence"/>
</dbReference>
<feature type="transmembrane region" description="Helical" evidence="1">
    <location>
        <begin position="116"/>
        <end position="137"/>
    </location>
</feature>
<feature type="transmembrane region" description="Helical" evidence="1">
    <location>
        <begin position="78"/>
        <end position="104"/>
    </location>
</feature>
<evidence type="ECO:0000256" key="1">
    <source>
        <dbReference type="SAM" id="Phobius"/>
    </source>
</evidence>
<feature type="transmembrane region" description="Helical" evidence="1">
    <location>
        <begin position="324"/>
        <end position="342"/>
    </location>
</feature>
<accession>A0A1I7KU40</accession>
<reference evidence="3" key="1">
    <citation type="submission" date="2016-10" db="EMBL/GenBank/DDBJ databases">
        <authorList>
            <person name="Varghese N."/>
        </authorList>
    </citation>
    <scope>NUCLEOTIDE SEQUENCE [LARGE SCALE GENOMIC DNA]</scope>
    <source>
        <strain evidence="3">DSM 17980</strain>
    </source>
</reference>
<feature type="transmembrane region" description="Helical" evidence="1">
    <location>
        <begin position="299"/>
        <end position="318"/>
    </location>
</feature>
<name>A0A1I7KU40_9BACL</name>
<feature type="transmembrane region" description="Helical" evidence="1">
    <location>
        <begin position="263"/>
        <end position="287"/>
    </location>
</feature>
<evidence type="ECO:0000313" key="2">
    <source>
        <dbReference type="EMBL" id="SFV00973.1"/>
    </source>
</evidence>
<organism evidence="2 3">
    <name type="scientific">Alicyclobacillus macrosporangiidus</name>
    <dbReference type="NCBI Taxonomy" id="392015"/>
    <lineage>
        <taxon>Bacteria</taxon>
        <taxon>Bacillati</taxon>
        <taxon>Bacillota</taxon>
        <taxon>Bacilli</taxon>
        <taxon>Bacillales</taxon>
        <taxon>Alicyclobacillaceae</taxon>
        <taxon>Alicyclobacillus</taxon>
    </lineage>
</organism>
<evidence type="ECO:0000313" key="3">
    <source>
        <dbReference type="Proteomes" id="UP000183508"/>
    </source>
</evidence>
<sequence length="350" mass="37915">MRRTGWMAFQVGCAYIGTVVGAGFASGQEVFQFFGRYGNWAYLTILLSFLLFAGMGYRLMQLGAVWGVRSYHELNERLFGPGLTWVLDAVILTMLFGVTVAMIAGSGALFQERLGGSFQLGALVTMGISYITVLWGIRGILRANTLIVPAMCAFVLYAAWHTWHAHGWRTAWHSGHALGGPGLATLVSALLYAAFNTGLSAGVLLPLGADVRDLRTLRFGALIGALGLAGMLAAVTFTLHTYFPRALEYDVPMAYVAEQLGALLRWGYVFVLWAEVYSTLVGDLYALTAQLGTSSPRRNAAVTAAVLMLAYLVSQVGFSAVVQYAYTAFGWISAGLLLVLLWPREKLPRG</sequence>
<protein>
    <submittedName>
        <fullName evidence="2">Uncharacterized membrane protein YkvI</fullName>
    </submittedName>
</protein>
<gene>
    <name evidence="2" type="ORF">SAMN05421543_11928</name>
</gene>
<dbReference type="RefSeq" id="WP_083430555.1">
    <property type="nucleotide sequence ID" value="NZ_FPBV01000019.1"/>
</dbReference>
<dbReference type="STRING" id="392015.SAMN05421543_11928"/>
<dbReference type="PANTHER" id="PTHR37814:SF1">
    <property type="entry name" value="MEMBRANE PROTEIN"/>
    <property type="match status" value="1"/>
</dbReference>
<dbReference type="PANTHER" id="PTHR37814">
    <property type="entry name" value="CONSERVED MEMBRANE PROTEIN"/>
    <property type="match status" value="1"/>
</dbReference>